<feature type="transmembrane region" description="Helical" evidence="1">
    <location>
        <begin position="33"/>
        <end position="57"/>
    </location>
</feature>
<evidence type="ECO:0008006" key="4">
    <source>
        <dbReference type="Google" id="ProtNLM"/>
    </source>
</evidence>
<dbReference type="Proteomes" id="UP000199135">
    <property type="component" value="Unassembled WGS sequence"/>
</dbReference>
<reference evidence="2 3" key="1">
    <citation type="submission" date="2016-10" db="EMBL/GenBank/DDBJ databases">
        <authorList>
            <person name="Varghese N."/>
            <person name="Submissions S."/>
        </authorList>
    </citation>
    <scope>NUCLEOTIDE SEQUENCE [LARGE SCALE GENOMIC DNA]</scope>
    <source>
        <strain evidence="2 3">WCP15</strain>
    </source>
</reference>
<sequence length="177" mass="18694">MRAPSDQSGEKRFEAIAASAAIDAGSRRDPMRIFLMILLASFIIIDLVAIAAATVSYRSLHQTQVDSQQGMLALGPVVSTVRANDAAGSIARGRGPEGESLVIIEKLESGTYETRIYLYQGNVVEEYAIAGTPYTPQKATVLGASSAFSFSYKDGLLSITTDSGTANVALRSVQGGE</sequence>
<dbReference type="Pfam" id="PF16152">
    <property type="entry name" value="DUF4860"/>
    <property type="match status" value="1"/>
</dbReference>
<evidence type="ECO:0000313" key="2">
    <source>
        <dbReference type="EMBL" id="SEH48373.1"/>
    </source>
</evidence>
<keyword evidence="1" id="KW-0472">Membrane</keyword>
<evidence type="ECO:0000313" key="3">
    <source>
        <dbReference type="Proteomes" id="UP000199135"/>
    </source>
</evidence>
<dbReference type="InterPro" id="IPR032340">
    <property type="entry name" value="DUF4860"/>
</dbReference>
<dbReference type="EMBL" id="FNWT01000003">
    <property type="protein sequence ID" value="SEH48373.1"/>
    <property type="molecule type" value="Genomic_DNA"/>
</dbReference>
<keyword evidence="1" id="KW-0812">Transmembrane</keyword>
<comment type="caution">
    <text evidence="2">The sequence shown here is derived from an EMBL/GenBank/DDBJ whole genome shotgun (WGS) entry which is preliminary data.</text>
</comment>
<keyword evidence="1" id="KW-1133">Transmembrane helix</keyword>
<proteinExistence type="predicted"/>
<accession>A0A1H6IKA7</accession>
<dbReference type="RefSeq" id="WP_078687290.1">
    <property type="nucleotide sequence ID" value="NZ_FNWT01000003.1"/>
</dbReference>
<name>A0A1H6IKA7_9ACTN</name>
<keyword evidence="3" id="KW-1185">Reference proteome</keyword>
<organism evidence="2 3">
    <name type="scientific">Parafannyhessea umbonata</name>
    <dbReference type="NCBI Taxonomy" id="604330"/>
    <lineage>
        <taxon>Bacteria</taxon>
        <taxon>Bacillati</taxon>
        <taxon>Actinomycetota</taxon>
        <taxon>Coriobacteriia</taxon>
        <taxon>Coriobacteriales</taxon>
        <taxon>Atopobiaceae</taxon>
        <taxon>Parafannyhessea</taxon>
    </lineage>
</organism>
<evidence type="ECO:0000256" key="1">
    <source>
        <dbReference type="SAM" id="Phobius"/>
    </source>
</evidence>
<gene>
    <name evidence="2" type="ORF">SAMN05216447_103126</name>
</gene>
<protein>
    <recommendedName>
        <fullName evidence="4">DUF4860 domain-containing protein</fullName>
    </recommendedName>
</protein>